<protein>
    <submittedName>
        <fullName evidence="1">SAM-dependent methyltransferase</fullName>
    </submittedName>
</protein>
<accession>A0A366LSR0</accession>
<keyword evidence="1" id="KW-0489">Methyltransferase</keyword>
<dbReference type="RefSeq" id="WP_113983820.1">
    <property type="nucleotide sequence ID" value="NZ_QMEY01000014.1"/>
</dbReference>
<evidence type="ECO:0000313" key="2">
    <source>
        <dbReference type="Proteomes" id="UP000253303"/>
    </source>
</evidence>
<dbReference type="EMBL" id="QMEY01000014">
    <property type="protein sequence ID" value="RBQ16958.1"/>
    <property type="molecule type" value="Genomic_DNA"/>
</dbReference>
<dbReference type="InterPro" id="IPR029063">
    <property type="entry name" value="SAM-dependent_MTases_sf"/>
</dbReference>
<organism evidence="1 2">
    <name type="scientific">Spongiactinospora rosea</name>
    <dbReference type="NCBI Taxonomy" id="2248750"/>
    <lineage>
        <taxon>Bacteria</taxon>
        <taxon>Bacillati</taxon>
        <taxon>Actinomycetota</taxon>
        <taxon>Actinomycetes</taxon>
        <taxon>Streptosporangiales</taxon>
        <taxon>Streptosporangiaceae</taxon>
        <taxon>Spongiactinospora</taxon>
    </lineage>
</organism>
<dbReference type="InterPro" id="IPR006764">
    <property type="entry name" value="SAM_dep_MeTrfase_SAV2177_type"/>
</dbReference>
<proteinExistence type="predicted"/>
<dbReference type="GO" id="GO:0008168">
    <property type="term" value="F:methyltransferase activity"/>
    <property type="evidence" value="ECO:0007669"/>
    <property type="project" value="UniProtKB-KW"/>
</dbReference>
<evidence type="ECO:0000313" key="1">
    <source>
        <dbReference type="EMBL" id="RBQ16958.1"/>
    </source>
</evidence>
<reference evidence="1 2" key="1">
    <citation type="submission" date="2018-06" db="EMBL/GenBank/DDBJ databases">
        <title>Sphaerisporangium craniellae sp. nov., isolated from a marine sponge in the South China Sea.</title>
        <authorList>
            <person name="Li L."/>
        </authorList>
    </citation>
    <scope>NUCLEOTIDE SEQUENCE [LARGE SCALE GENOMIC DNA]</scope>
    <source>
        <strain evidence="1 2">LHW63015</strain>
    </source>
</reference>
<sequence length="269" mass="28910">MEESTTPPQPAEATSIRFNPYALNAARVYDYLGDGIDVFPGGREVGAWLGIAPGLRAAMRANRDFLIRVVDDLGRRGHDQFVDFEGGLPVRRKLHQTARAVNPEARVAYVNNDRRVVVRGRELLESPAVAVVSGDVRRPDAAFNHPVLTRLIDARRPVVVIAGAVLHFVTDEQAAGFVRRLRARLAPGSKIVLSHACSDDAMACPGAATPLALRSEKEIAALLEGCELEEPGLVEASRWPEPGPAEDGATAMFVGGVADLNAYGFPGKC</sequence>
<name>A0A366LSR0_9ACTN</name>
<dbReference type="Proteomes" id="UP000253303">
    <property type="component" value="Unassembled WGS sequence"/>
</dbReference>
<dbReference type="GO" id="GO:0032259">
    <property type="term" value="P:methylation"/>
    <property type="evidence" value="ECO:0007669"/>
    <property type="project" value="UniProtKB-KW"/>
</dbReference>
<keyword evidence="1" id="KW-0808">Transferase</keyword>
<gene>
    <name evidence="1" type="ORF">DP939_28315</name>
</gene>
<comment type="caution">
    <text evidence="1">The sequence shown here is derived from an EMBL/GenBank/DDBJ whole genome shotgun (WGS) entry which is preliminary data.</text>
</comment>
<dbReference type="Pfam" id="PF04672">
    <property type="entry name" value="Methyltransf_19"/>
    <property type="match status" value="1"/>
</dbReference>
<keyword evidence="2" id="KW-1185">Reference proteome</keyword>
<dbReference type="Gene3D" id="3.40.50.150">
    <property type="entry name" value="Vaccinia Virus protein VP39"/>
    <property type="match status" value="1"/>
</dbReference>
<dbReference type="PIRSF" id="PIRSF017393">
    <property type="entry name" value="MTase_SAV2177"/>
    <property type="match status" value="1"/>
</dbReference>
<dbReference type="AlphaFoldDB" id="A0A366LSR0"/>
<dbReference type="SUPFAM" id="SSF53335">
    <property type="entry name" value="S-adenosyl-L-methionine-dependent methyltransferases"/>
    <property type="match status" value="1"/>
</dbReference>